<organism evidence="1 2">
    <name type="scientific">[Mycoplasma] anseris</name>
    <dbReference type="NCBI Taxonomy" id="92400"/>
    <lineage>
        <taxon>Bacteria</taxon>
        <taxon>Bacillati</taxon>
        <taxon>Mycoplasmatota</taxon>
        <taxon>Mycoplasmoidales</taxon>
        <taxon>Metamycoplasmataceae</taxon>
        <taxon>Metamycoplasma</taxon>
    </lineage>
</organism>
<dbReference type="GO" id="GO:0016788">
    <property type="term" value="F:hydrolase activity, acting on ester bonds"/>
    <property type="evidence" value="ECO:0007669"/>
    <property type="project" value="InterPro"/>
</dbReference>
<keyword evidence="1" id="KW-0378">Hydrolase</keyword>
<accession>A0A2Z4ND29</accession>
<dbReference type="KEGG" id="mane:DP065_01755"/>
<dbReference type="InterPro" id="IPR001087">
    <property type="entry name" value="GDSL"/>
</dbReference>
<evidence type="ECO:0000313" key="2">
    <source>
        <dbReference type="Proteomes" id="UP000250218"/>
    </source>
</evidence>
<dbReference type="InterPro" id="IPR036514">
    <property type="entry name" value="SGNH_hydro_sf"/>
</dbReference>
<dbReference type="Pfam" id="PF00657">
    <property type="entry name" value="Lipase_GDSL"/>
    <property type="match status" value="1"/>
</dbReference>
<proteinExistence type="predicted"/>
<evidence type="ECO:0000313" key="1">
    <source>
        <dbReference type="EMBL" id="AWX69472.1"/>
    </source>
</evidence>
<dbReference type="EMBL" id="CP030140">
    <property type="protein sequence ID" value="AWX69472.1"/>
    <property type="molecule type" value="Genomic_DNA"/>
</dbReference>
<dbReference type="AlphaFoldDB" id="A0A2Z4ND29"/>
<dbReference type="SUPFAM" id="SSF52266">
    <property type="entry name" value="SGNH hydrolase"/>
    <property type="match status" value="1"/>
</dbReference>
<gene>
    <name evidence="1" type="ORF">DP065_01755</name>
</gene>
<sequence>MWGKKLKFVALGDSITQGFNSKIGGTTAGFKKENEVFSKGFSYADYLMEYFFYYLKHNNREYKEIWNEFSYSNFGLAVARINDYLNILDEDINDEVVELFQLNKNIEKQLANQNSSFLKLESDDIKLDIEKHIKQIKTEISQANLITISLGGNEYQSSFPLVLLKSLILEENFFIKQKIKEKIINQLKEIVVSIKEQYLLFIKKIKQLNPEATIVIVSYVPPFLPFLLSYEKILKRKHPLIFNDFWKSVLNVINSAFAEVSIQTGTLFVNCFEFKNWNRDSRKLVENFLDVHPTELGYQQIARKIFLKLLKTNSLDLNLNVVEKNNYLSSSLNIAKNISNDCKNHFQQHLEMLYNQNRINVIFRSWNKQSNQIQNPYFVLLQRETKNFIEEESNLTITTREQYTSLNDILIKNIFSIFNNLDEKTEFRKAILKLKEYKLVNKVFKDVINSPIIEEIIQNIEKLYKKTGCINLHFFIKKALMKNETLIIELLRTLINKENSIYKKSISMIVEATMNDLRNQIRITTKSSFFNTLLNNLTLNDKYNADLLLLLEQIKTFLLNLPNRNKIDQIYYSFLEKNKEIIKVLFIDVVSLLKDLYNNNKGEISQIILKGFNIPQKILRDKDWKKIETTLDKFFLNFEKTSTQKVVFKTFFKALKAIKLWDWVELKEFKFSKFLYLILKKFGKLMFLNIFNKNTRLINKLLFILVNLKIKNKLK</sequence>
<protein>
    <submittedName>
        <fullName evidence="1">SGNH/GDSL hydrolase family protein</fullName>
    </submittedName>
</protein>
<reference evidence="2" key="1">
    <citation type="submission" date="2018-06" db="EMBL/GenBank/DDBJ databases">
        <title>Complete genome sequences of Mycoplasma anatis, M. anseris and M. cloacale type strains.</title>
        <authorList>
            <person name="Grozner D."/>
            <person name="Forro B."/>
            <person name="Sulyok K.M."/>
            <person name="Marton S."/>
            <person name="Kreizinger Z."/>
            <person name="Banyai K."/>
            <person name="Gyuranecz M."/>
        </authorList>
    </citation>
    <scope>NUCLEOTIDE SEQUENCE [LARGE SCALE GENOMIC DNA]</scope>
    <source>
        <strain evidence="2">ATCC 49234</strain>
    </source>
</reference>
<dbReference type="Proteomes" id="UP000250218">
    <property type="component" value="Chromosome"/>
</dbReference>
<keyword evidence="2" id="KW-1185">Reference proteome</keyword>
<dbReference type="RefSeq" id="WP_033178517.1">
    <property type="nucleotide sequence ID" value="NZ_CP030140.1"/>
</dbReference>
<name>A0A2Z4ND29_9BACT</name>
<dbReference type="Gene3D" id="3.40.50.1110">
    <property type="entry name" value="SGNH hydrolase"/>
    <property type="match status" value="1"/>
</dbReference>